<name>A0AAV9XX46_9CRYT</name>
<dbReference type="EMBL" id="JAWDEY010000031">
    <property type="protein sequence ID" value="KAK6588664.1"/>
    <property type="molecule type" value="Genomic_DNA"/>
</dbReference>
<evidence type="ECO:0000313" key="1">
    <source>
        <dbReference type="EMBL" id="KAK6588664.1"/>
    </source>
</evidence>
<organism evidence="1 2">
    <name type="scientific">Cryptosporidium xiaoi</name>
    <dbReference type="NCBI Taxonomy" id="659607"/>
    <lineage>
        <taxon>Eukaryota</taxon>
        <taxon>Sar</taxon>
        <taxon>Alveolata</taxon>
        <taxon>Apicomplexa</taxon>
        <taxon>Conoidasida</taxon>
        <taxon>Coccidia</taxon>
        <taxon>Eucoccidiorida</taxon>
        <taxon>Eimeriorina</taxon>
        <taxon>Cryptosporidiidae</taxon>
        <taxon>Cryptosporidium</taxon>
    </lineage>
</organism>
<comment type="caution">
    <text evidence="1">The sequence shown here is derived from an EMBL/GenBank/DDBJ whole genome shotgun (WGS) entry which is preliminary data.</text>
</comment>
<proteinExistence type="predicted"/>
<protein>
    <submittedName>
        <fullName evidence="1">Uncharacterized protein</fullName>
    </submittedName>
</protein>
<gene>
    <name evidence="1" type="ORF">RS030_3408</name>
</gene>
<accession>A0AAV9XX46</accession>
<evidence type="ECO:0000313" key="2">
    <source>
        <dbReference type="Proteomes" id="UP001311799"/>
    </source>
</evidence>
<dbReference type="Proteomes" id="UP001311799">
    <property type="component" value="Unassembled WGS sequence"/>
</dbReference>
<keyword evidence="2" id="KW-1185">Reference proteome</keyword>
<sequence length="407" mass="46628">MSKGKNLGFKLSICSIFILVASLVNSIIFDQTKMDWIFSRQADSWISKVRSYTTLYEYYPISLNSTSINSLILGSDSVVSNLYINYKEATSESINIFKENADAIFDYFFYGFGVEIKEFSTNSNNTIDDNEYKHKRINRKKIMDKLRQKTQPRSNVRTLKEYNIEFPNGTFYWPNDVEKWAKISFLESGSLVNTNITMSTYNTNNNIFNNTKEIALVFEVLEDNLFRWGGNYICDELVQEQLSKESATAGNFVSTHVPNELQKANLLAKKGQTLWYGYLIGYPDGKLTKIGTFASYIPEKADDRLLMHMFSRPFAFNEPFLKLGKYPDLGQYDAVLSIINTQGENETPFYLKTGTISSPSNPGLVIPPKMTGSYERYPSKHDPYDYQDPLGPLFVPGKHCSEFLLKH</sequence>
<reference evidence="1 2" key="1">
    <citation type="submission" date="2023-10" db="EMBL/GenBank/DDBJ databases">
        <title>Comparative genomics analysis reveals potential genetic determinants of host preference in Cryptosporidium xiaoi.</title>
        <authorList>
            <person name="Xiao L."/>
            <person name="Li J."/>
        </authorList>
    </citation>
    <scope>NUCLEOTIDE SEQUENCE [LARGE SCALE GENOMIC DNA]</scope>
    <source>
        <strain evidence="1 2">52996</strain>
    </source>
</reference>
<dbReference type="AlphaFoldDB" id="A0AAV9XX46"/>